<keyword evidence="5" id="KW-1185">Reference proteome</keyword>
<organism evidence="4 5">
    <name type="scientific">Aulographum hederae CBS 113979</name>
    <dbReference type="NCBI Taxonomy" id="1176131"/>
    <lineage>
        <taxon>Eukaryota</taxon>
        <taxon>Fungi</taxon>
        <taxon>Dikarya</taxon>
        <taxon>Ascomycota</taxon>
        <taxon>Pezizomycotina</taxon>
        <taxon>Dothideomycetes</taxon>
        <taxon>Pleosporomycetidae</taxon>
        <taxon>Aulographales</taxon>
        <taxon>Aulographaceae</taxon>
    </lineage>
</organism>
<proteinExistence type="predicted"/>
<dbReference type="InterPro" id="IPR003609">
    <property type="entry name" value="Pan_app"/>
</dbReference>
<keyword evidence="2" id="KW-0812">Transmembrane</keyword>
<evidence type="ECO:0000313" key="5">
    <source>
        <dbReference type="Proteomes" id="UP000800041"/>
    </source>
</evidence>
<feature type="domain" description="Apple" evidence="3">
    <location>
        <begin position="259"/>
        <end position="309"/>
    </location>
</feature>
<evidence type="ECO:0000259" key="3">
    <source>
        <dbReference type="Pfam" id="PF14295"/>
    </source>
</evidence>
<accession>A0A6G1HAL2</accession>
<sequence length="442" mass="46903">MFKNLARRVYHPDVVLDRRETQSLQERADPSCTGGDYISKDGLHFDIKCDANYAGDDLLSDPDHTSASDLEDCMEQCAVINGAICYGVAFRYGDGACFMKGDNITISDSRDSPDSHIGVARTSQFQGPDPSCPYRTGSTHNSTNGEPFEIQCNTDMPGSDLAPFNFPTWPIHADSLDECMDVCSTALGQFCAAVAYNPGMEHGYANCYPKTTSDARTVADGDVTTHFAIAKPPQLENTCDANTNITVNGENFRIFCNQDRAARDLAQVHEDSFRDCMGTCATWNAANSSCAAVVFDVEMEKGWTNCYLKSATGSATQLNSFASALLVNGTNDGGDGNGNENPDDGSGNGDGDNGNGGGGNDGDSSSSTNVGAIAGGVVGGVIGLALLGVLIWFLLRRRRRNNYNKSSSPTVELGDAASAAVVGGVNHHHYKHGAEKRGGYTP</sequence>
<evidence type="ECO:0000256" key="1">
    <source>
        <dbReference type="SAM" id="MobiDB-lite"/>
    </source>
</evidence>
<dbReference type="AlphaFoldDB" id="A0A6G1HAL2"/>
<name>A0A6G1HAL2_9PEZI</name>
<keyword evidence="2" id="KW-0472">Membrane</keyword>
<dbReference type="Proteomes" id="UP000800041">
    <property type="component" value="Unassembled WGS sequence"/>
</dbReference>
<dbReference type="OrthoDB" id="3943216at2759"/>
<feature type="region of interest" description="Disordered" evidence="1">
    <location>
        <begin position="331"/>
        <end position="365"/>
    </location>
</feature>
<feature type="domain" description="Apple" evidence="3">
    <location>
        <begin position="51"/>
        <end position="81"/>
    </location>
</feature>
<feature type="transmembrane region" description="Helical" evidence="2">
    <location>
        <begin position="370"/>
        <end position="395"/>
    </location>
</feature>
<keyword evidence="2" id="KW-1133">Transmembrane helix</keyword>
<feature type="domain" description="Apple" evidence="3">
    <location>
        <begin position="154"/>
        <end position="208"/>
    </location>
</feature>
<gene>
    <name evidence="4" type="ORF">K402DRAFT_247218</name>
</gene>
<evidence type="ECO:0000313" key="4">
    <source>
        <dbReference type="EMBL" id="KAF1990060.1"/>
    </source>
</evidence>
<reference evidence="4" key="1">
    <citation type="journal article" date="2020" name="Stud. Mycol.">
        <title>101 Dothideomycetes genomes: a test case for predicting lifestyles and emergence of pathogens.</title>
        <authorList>
            <person name="Haridas S."/>
            <person name="Albert R."/>
            <person name="Binder M."/>
            <person name="Bloem J."/>
            <person name="Labutti K."/>
            <person name="Salamov A."/>
            <person name="Andreopoulos B."/>
            <person name="Baker S."/>
            <person name="Barry K."/>
            <person name="Bills G."/>
            <person name="Bluhm B."/>
            <person name="Cannon C."/>
            <person name="Castanera R."/>
            <person name="Culley D."/>
            <person name="Daum C."/>
            <person name="Ezra D."/>
            <person name="Gonzalez J."/>
            <person name="Henrissat B."/>
            <person name="Kuo A."/>
            <person name="Liang C."/>
            <person name="Lipzen A."/>
            <person name="Lutzoni F."/>
            <person name="Magnuson J."/>
            <person name="Mondo S."/>
            <person name="Nolan M."/>
            <person name="Ohm R."/>
            <person name="Pangilinan J."/>
            <person name="Park H.-J."/>
            <person name="Ramirez L."/>
            <person name="Alfaro M."/>
            <person name="Sun H."/>
            <person name="Tritt A."/>
            <person name="Yoshinaga Y."/>
            <person name="Zwiers L.-H."/>
            <person name="Turgeon B."/>
            <person name="Goodwin S."/>
            <person name="Spatafora J."/>
            <person name="Crous P."/>
            <person name="Grigoriev I."/>
        </authorList>
    </citation>
    <scope>NUCLEOTIDE SEQUENCE</scope>
    <source>
        <strain evidence="4">CBS 113979</strain>
    </source>
</reference>
<feature type="compositionally biased region" description="Gly residues" evidence="1">
    <location>
        <begin position="346"/>
        <end position="361"/>
    </location>
</feature>
<evidence type="ECO:0000256" key="2">
    <source>
        <dbReference type="SAM" id="Phobius"/>
    </source>
</evidence>
<protein>
    <recommendedName>
        <fullName evidence="3">Apple domain-containing protein</fullName>
    </recommendedName>
</protein>
<dbReference type="EMBL" id="ML977143">
    <property type="protein sequence ID" value="KAF1990060.1"/>
    <property type="molecule type" value="Genomic_DNA"/>
</dbReference>
<dbReference type="Pfam" id="PF14295">
    <property type="entry name" value="PAN_4"/>
    <property type="match status" value="3"/>
</dbReference>